<name>A0A8H6MP09_9PEZI</name>
<dbReference type="CDD" id="cd11296">
    <property type="entry name" value="O-FucT_like"/>
    <property type="match status" value="1"/>
</dbReference>
<reference evidence="1 2" key="1">
    <citation type="journal article" date="2020" name="Phytopathology">
        <title>Genome Sequence Resources of Colletotrichum truncatum, C. plurivorum, C. musicola, and C. sojae: Four Species Pathogenic to Soybean (Glycine max).</title>
        <authorList>
            <person name="Rogerio F."/>
            <person name="Boufleur T.R."/>
            <person name="Ciampi-Guillardi M."/>
            <person name="Sukno S.A."/>
            <person name="Thon M.R."/>
            <person name="Massola Junior N.S."/>
            <person name="Baroncelli R."/>
        </authorList>
    </citation>
    <scope>NUCLEOTIDE SEQUENCE [LARGE SCALE GENOMIC DNA]</scope>
    <source>
        <strain evidence="1 2">LFN0009</strain>
    </source>
</reference>
<protein>
    <recommendedName>
        <fullName evidence="3">Alternative oxidase</fullName>
    </recommendedName>
</protein>
<dbReference type="EMBL" id="WIGN01000252">
    <property type="protein sequence ID" value="KAF6803000.1"/>
    <property type="molecule type" value="Genomic_DNA"/>
</dbReference>
<dbReference type="Proteomes" id="UP000652219">
    <property type="component" value="Unassembled WGS sequence"/>
</dbReference>
<accession>A0A8H6MP09</accession>
<sequence length="444" mass="49670">MGLKVMYRGRRLGRFSKAAIVAAAFVLLWIFREPLRLDRVGLDDSLVPWRPRPPQDAFDNPPLDSDAIRAVCDATAWDTNTNTQVVFTCDNNIGGIGDVRNSVLNCVRYAMLAGGSLVMPRIFTRNESTARADKRAGLEYMFDRDHFVESLHLSCPQLRLFDNTDEAYETLGAPRTWPLGLFPESLIEEEKIPSTGIPRPETWKSLLYAWLNVVEESIDVAPTGTRIQGPIIVDFGRSYLTYPIHSDGDAFASTFGNLLKVRADVRQLATTVVQSIDQLFFGAHLWTQKEGVDSLKPVDPNWDWSEYSRQIDVYLDQASRWDISLVYAASADATRLAAFAADASEKRGMTVVNKADLLHGKEKAQLEVLTMDQQAMVDFLVMMGAAQFGGVGHSSFAWNVALKRHLFVQEPGKYLDGPQMLSDDLSQVYGTRGKYPEYAACLWP</sequence>
<dbReference type="AlphaFoldDB" id="A0A8H6MP09"/>
<evidence type="ECO:0008006" key="3">
    <source>
        <dbReference type="Google" id="ProtNLM"/>
    </source>
</evidence>
<proteinExistence type="predicted"/>
<organism evidence="1 2">
    <name type="scientific">Colletotrichum sojae</name>
    <dbReference type="NCBI Taxonomy" id="2175907"/>
    <lineage>
        <taxon>Eukaryota</taxon>
        <taxon>Fungi</taxon>
        <taxon>Dikarya</taxon>
        <taxon>Ascomycota</taxon>
        <taxon>Pezizomycotina</taxon>
        <taxon>Sordariomycetes</taxon>
        <taxon>Hypocreomycetidae</taxon>
        <taxon>Glomerellales</taxon>
        <taxon>Glomerellaceae</taxon>
        <taxon>Colletotrichum</taxon>
        <taxon>Colletotrichum orchidearum species complex</taxon>
    </lineage>
</organism>
<evidence type="ECO:0000313" key="1">
    <source>
        <dbReference type="EMBL" id="KAF6803000.1"/>
    </source>
</evidence>
<gene>
    <name evidence="1" type="ORF">CSOJ01_11219</name>
</gene>
<evidence type="ECO:0000313" key="2">
    <source>
        <dbReference type="Proteomes" id="UP000652219"/>
    </source>
</evidence>
<keyword evidence="2" id="KW-1185">Reference proteome</keyword>
<comment type="caution">
    <text evidence="1">The sequence shown here is derived from an EMBL/GenBank/DDBJ whole genome shotgun (WGS) entry which is preliminary data.</text>
</comment>